<name>A0AAD7IU98_9AGAR</name>
<protein>
    <submittedName>
        <fullName evidence="1">Uncharacterized protein</fullName>
    </submittedName>
</protein>
<reference evidence="1" key="1">
    <citation type="submission" date="2023-03" db="EMBL/GenBank/DDBJ databases">
        <title>Massive genome expansion in bonnet fungi (Mycena s.s.) driven by repeated elements and novel gene families across ecological guilds.</title>
        <authorList>
            <consortium name="Lawrence Berkeley National Laboratory"/>
            <person name="Harder C.B."/>
            <person name="Miyauchi S."/>
            <person name="Viragh M."/>
            <person name="Kuo A."/>
            <person name="Thoen E."/>
            <person name="Andreopoulos B."/>
            <person name="Lu D."/>
            <person name="Skrede I."/>
            <person name="Drula E."/>
            <person name="Henrissat B."/>
            <person name="Morin E."/>
            <person name="Kohler A."/>
            <person name="Barry K."/>
            <person name="LaButti K."/>
            <person name="Morin E."/>
            <person name="Salamov A."/>
            <person name="Lipzen A."/>
            <person name="Mereny Z."/>
            <person name="Hegedus B."/>
            <person name="Baldrian P."/>
            <person name="Stursova M."/>
            <person name="Weitz H."/>
            <person name="Taylor A."/>
            <person name="Grigoriev I.V."/>
            <person name="Nagy L.G."/>
            <person name="Martin F."/>
            <person name="Kauserud H."/>
        </authorList>
    </citation>
    <scope>NUCLEOTIDE SEQUENCE</scope>
    <source>
        <strain evidence="1">CBHHK182m</strain>
    </source>
</reference>
<proteinExistence type="predicted"/>
<accession>A0AAD7IU98</accession>
<organism evidence="1 2">
    <name type="scientific">Mycena metata</name>
    <dbReference type="NCBI Taxonomy" id="1033252"/>
    <lineage>
        <taxon>Eukaryota</taxon>
        <taxon>Fungi</taxon>
        <taxon>Dikarya</taxon>
        <taxon>Basidiomycota</taxon>
        <taxon>Agaricomycotina</taxon>
        <taxon>Agaricomycetes</taxon>
        <taxon>Agaricomycetidae</taxon>
        <taxon>Agaricales</taxon>
        <taxon>Marasmiineae</taxon>
        <taxon>Mycenaceae</taxon>
        <taxon>Mycena</taxon>
    </lineage>
</organism>
<evidence type="ECO:0000313" key="2">
    <source>
        <dbReference type="Proteomes" id="UP001215598"/>
    </source>
</evidence>
<comment type="caution">
    <text evidence="1">The sequence shown here is derived from an EMBL/GenBank/DDBJ whole genome shotgun (WGS) entry which is preliminary data.</text>
</comment>
<evidence type="ECO:0000313" key="1">
    <source>
        <dbReference type="EMBL" id="KAJ7748986.1"/>
    </source>
</evidence>
<dbReference type="Proteomes" id="UP001215598">
    <property type="component" value="Unassembled WGS sequence"/>
</dbReference>
<keyword evidence="2" id="KW-1185">Reference proteome</keyword>
<sequence>MTNATGFESVAVTYNGAIPMTVTPGIADDHKTTTVTSSVTSIPAASDTDDPYTFKADTNDPKTKVDVATLKYTTNGVITITPMRTYKTVKVLTFVVRMGDNLKPVVEKSNYSIAFKNSSSSTFVLFHYCEGGGKPHTTACPSQELAPKGETCFAWDTTAGKINEDTTCGHVYYCLTGSPESNPPPRVLGVQLTGYTPTGGPPKTRFQYSSGVNLYGDNSDVAPPFWIDEGKSWRESYSFIIPAGSRPGNIKITVEPILLDGSYYSVMVVIEDSE</sequence>
<dbReference type="AlphaFoldDB" id="A0AAD7IU98"/>
<gene>
    <name evidence="1" type="ORF">B0H16DRAFT_1848193</name>
</gene>
<dbReference type="EMBL" id="JARKIB010000071">
    <property type="protein sequence ID" value="KAJ7748986.1"/>
    <property type="molecule type" value="Genomic_DNA"/>
</dbReference>